<keyword evidence="1" id="KW-1185">Reference proteome</keyword>
<sequence>MQANRYNSITGSHQGIAPSGRQALLTNVTSRVDRFALPKKKYSAGAIRHELLLKCIVPSCIWQVRDAPRCGQTTGRDHLSSATTRPTQMGYKLDLAEQCGM</sequence>
<organism evidence="1 2">
    <name type="scientific">Trichuris muris</name>
    <name type="common">Mouse whipworm</name>
    <dbReference type="NCBI Taxonomy" id="70415"/>
    <lineage>
        <taxon>Eukaryota</taxon>
        <taxon>Metazoa</taxon>
        <taxon>Ecdysozoa</taxon>
        <taxon>Nematoda</taxon>
        <taxon>Enoplea</taxon>
        <taxon>Dorylaimia</taxon>
        <taxon>Trichinellida</taxon>
        <taxon>Trichuridae</taxon>
        <taxon>Trichuris</taxon>
    </lineage>
</organism>
<dbReference type="WBParaSite" id="TMUE_1000005736.1">
    <property type="protein sequence ID" value="TMUE_1000005736.1"/>
    <property type="gene ID" value="WBGene00293521"/>
</dbReference>
<evidence type="ECO:0000313" key="1">
    <source>
        <dbReference type="Proteomes" id="UP000046395"/>
    </source>
</evidence>
<proteinExistence type="predicted"/>
<reference evidence="2" key="1">
    <citation type="submission" date="2019-12" db="UniProtKB">
        <authorList>
            <consortium name="WormBaseParasite"/>
        </authorList>
    </citation>
    <scope>IDENTIFICATION</scope>
</reference>
<protein>
    <submittedName>
        <fullName evidence="2">Uncharacterized protein</fullName>
    </submittedName>
</protein>
<evidence type="ECO:0000313" key="2">
    <source>
        <dbReference type="WBParaSite" id="TMUE_1000005736.1"/>
    </source>
</evidence>
<dbReference type="Proteomes" id="UP000046395">
    <property type="component" value="Unassembled WGS sequence"/>
</dbReference>
<name>A0A5S6QEE4_TRIMR</name>
<accession>A0A5S6QEE4</accession>
<dbReference type="AlphaFoldDB" id="A0A5S6QEE4"/>